<sequence length="712" mass="77064">MRGRVPVRLQSGLAECGAACLAMVLSHHGHHATVREVGERAGVGRDGLTALALLRAARQYGLQAKAFSVEPDKVPSMPLPAIAHWEFKHFVVVEGWTKAGVRIVDPAKGRRMISHEEFDEAFTGVLLVFAPDDHFQRVERPKRSWLSDFARTAIVGQRWLLAQILLLSLLLQGAGLLVQSFSQALVDTVLPTGADRLLSVLGAGLAVVGLMHVVLGYLRSSVLLNLRIRADAQLTTRVVGHLVSLPYRYFVHRGASDLTQRSAGVSALRSLLTGQVTAAVLDGPLAIGYVTIVLVKAPAIGICLLVLTALQAVLLLATRRAHADLTQRELAANVAAQGQLIEAIQGMETLKASGAEHAAARRWRNLFTAQLNADSRVSVMENMQDTALDSMRFLAPMALLWVGAWQVMSGQATLGATLTLCALASAALVPIGSLLGSLQTLQEAAAYIERLADIMESEPEKRGPVTGLVPRGHIELRGVSYRYDSQSPWTLRDVSLKVRPGEKVALVGRSGSGKSTLARILLGLYDPTEGDLCFDGVPLRKLDRQALRRHFGVVTQEPHLFTGTIRENICLSRPDATWDEMVEAAGLACVRDDIEAMPLGYDTVLAEGGGLSGGQRQRIALARALLNRPRVLVLDEATSHLDTVTEARIEEHLSWHTQTRIVIAHRLSTVRDADQIFVMHEGGVAEHGTHDSLLARGGFYAELVAGQHAFQA</sequence>
<dbReference type="Pfam" id="PF00005">
    <property type="entry name" value="ABC_tran"/>
    <property type="match status" value="1"/>
</dbReference>
<dbReference type="RefSeq" id="WP_181610235.1">
    <property type="nucleotide sequence ID" value="NZ_BAABAM010000002.1"/>
</dbReference>
<dbReference type="GO" id="GO:0140359">
    <property type="term" value="F:ABC-type transporter activity"/>
    <property type="evidence" value="ECO:0007669"/>
    <property type="project" value="InterPro"/>
</dbReference>
<dbReference type="GO" id="GO:0005886">
    <property type="term" value="C:plasma membrane"/>
    <property type="evidence" value="ECO:0007669"/>
    <property type="project" value="UniProtKB-SubCell"/>
</dbReference>
<keyword evidence="6" id="KW-0645">Protease</keyword>
<dbReference type="InterPro" id="IPR003593">
    <property type="entry name" value="AAA+_ATPase"/>
</dbReference>
<evidence type="ECO:0000313" key="16">
    <source>
        <dbReference type="Proteomes" id="UP000530928"/>
    </source>
</evidence>
<keyword evidence="7" id="KW-0067">ATP-binding</keyword>
<keyword evidence="4 11" id="KW-0812">Transmembrane</keyword>
<keyword evidence="8 11" id="KW-1133">Transmembrane helix</keyword>
<dbReference type="InterPro" id="IPR039421">
    <property type="entry name" value="Type_1_exporter"/>
</dbReference>
<evidence type="ECO:0000313" key="15">
    <source>
        <dbReference type="EMBL" id="MBA2891440.1"/>
    </source>
</evidence>
<evidence type="ECO:0000256" key="9">
    <source>
        <dbReference type="ARBA" id="ARBA00023136"/>
    </source>
</evidence>
<evidence type="ECO:0000256" key="8">
    <source>
        <dbReference type="ARBA" id="ARBA00022989"/>
    </source>
</evidence>
<evidence type="ECO:0000256" key="5">
    <source>
        <dbReference type="ARBA" id="ARBA00022741"/>
    </source>
</evidence>
<evidence type="ECO:0000256" key="3">
    <source>
        <dbReference type="ARBA" id="ARBA00022475"/>
    </source>
</evidence>
<dbReference type="InterPro" id="IPR003439">
    <property type="entry name" value="ABC_transporter-like_ATP-bd"/>
</dbReference>
<dbReference type="Gene3D" id="3.40.50.300">
    <property type="entry name" value="P-loop containing nucleotide triphosphate hydrolases"/>
    <property type="match status" value="1"/>
</dbReference>
<dbReference type="InterPro" id="IPR005074">
    <property type="entry name" value="Peptidase_C39"/>
</dbReference>
<evidence type="ECO:0000256" key="4">
    <source>
        <dbReference type="ARBA" id="ARBA00022692"/>
    </source>
</evidence>
<dbReference type="GO" id="GO:0005524">
    <property type="term" value="F:ATP binding"/>
    <property type="evidence" value="ECO:0007669"/>
    <property type="project" value="UniProtKB-KW"/>
</dbReference>
<dbReference type="FunFam" id="3.40.50.300:FF:000299">
    <property type="entry name" value="ABC transporter ATP-binding protein/permease"/>
    <property type="match status" value="1"/>
</dbReference>
<keyword evidence="2" id="KW-0813">Transport</keyword>
<dbReference type="GO" id="GO:0006508">
    <property type="term" value="P:proteolysis"/>
    <property type="evidence" value="ECO:0007669"/>
    <property type="project" value="InterPro"/>
</dbReference>
<evidence type="ECO:0000256" key="1">
    <source>
        <dbReference type="ARBA" id="ARBA00004651"/>
    </source>
</evidence>
<accession>A0A7W0CI93</accession>
<dbReference type="PROSITE" id="PS50893">
    <property type="entry name" value="ABC_TRANSPORTER_2"/>
    <property type="match status" value="1"/>
</dbReference>
<dbReference type="InterPro" id="IPR027417">
    <property type="entry name" value="P-loop_NTPase"/>
</dbReference>
<proteinExistence type="inferred from homology"/>
<feature type="transmembrane region" description="Helical" evidence="11">
    <location>
        <begin position="198"/>
        <end position="218"/>
    </location>
</feature>
<keyword evidence="5" id="KW-0547">Nucleotide-binding</keyword>
<dbReference type="Pfam" id="PF00664">
    <property type="entry name" value="ABC_membrane"/>
    <property type="match status" value="1"/>
</dbReference>
<evidence type="ECO:0000256" key="6">
    <source>
        <dbReference type="ARBA" id="ARBA00022807"/>
    </source>
</evidence>
<comment type="similarity">
    <text evidence="10">Belongs to the ABC transporter superfamily. Lipid exporter (TC 3.A.1.106) family.</text>
</comment>
<name>A0A7W0CI93_9ACTN</name>
<dbReference type="GO" id="GO:0008234">
    <property type="term" value="F:cysteine-type peptidase activity"/>
    <property type="evidence" value="ECO:0007669"/>
    <property type="project" value="UniProtKB-KW"/>
</dbReference>
<dbReference type="GO" id="GO:0034040">
    <property type="term" value="F:ATPase-coupled lipid transmembrane transporter activity"/>
    <property type="evidence" value="ECO:0007669"/>
    <property type="project" value="TreeGrafter"/>
</dbReference>
<dbReference type="SMART" id="SM00382">
    <property type="entry name" value="AAA"/>
    <property type="match status" value="1"/>
</dbReference>
<dbReference type="PROSITE" id="PS50929">
    <property type="entry name" value="ABC_TM1F"/>
    <property type="match status" value="1"/>
</dbReference>
<evidence type="ECO:0000256" key="10">
    <source>
        <dbReference type="ARBA" id="ARBA00061644"/>
    </source>
</evidence>
<dbReference type="Pfam" id="PF03412">
    <property type="entry name" value="Peptidase_C39"/>
    <property type="match status" value="1"/>
</dbReference>
<evidence type="ECO:0000256" key="7">
    <source>
        <dbReference type="ARBA" id="ARBA00022840"/>
    </source>
</evidence>
<comment type="caution">
    <text evidence="15">The sequence shown here is derived from an EMBL/GenBank/DDBJ whole genome shotgun (WGS) entry which is preliminary data.</text>
</comment>
<dbReference type="CDD" id="cd18779">
    <property type="entry name" value="ABC_6TM_T1SS_like"/>
    <property type="match status" value="1"/>
</dbReference>
<dbReference type="PROSITE" id="PS50990">
    <property type="entry name" value="PEPTIDASE_C39"/>
    <property type="match status" value="1"/>
</dbReference>
<evidence type="ECO:0000259" key="14">
    <source>
        <dbReference type="PROSITE" id="PS50990"/>
    </source>
</evidence>
<dbReference type="Gene3D" id="3.90.70.10">
    <property type="entry name" value="Cysteine proteinases"/>
    <property type="match status" value="1"/>
</dbReference>
<dbReference type="AlphaFoldDB" id="A0A7W0CI93"/>
<dbReference type="PROSITE" id="PS00211">
    <property type="entry name" value="ABC_TRANSPORTER_1"/>
    <property type="match status" value="1"/>
</dbReference>
<dbReference type="SUPFAM" id="SSF90123">
    <property type="entry name" value="ABC transporter transmembrane region"/>
    <property type="match status" value="1"/>
</dbReference>
<dbReference type="Proteomes" id="UP000530928">
    <property type="component" value="Unassembled WGS sequence"/>
</dbReference>
<feature type="domain" description="ABC transporter" evidence="12">
    <location>
        <begin position="474"/>
        <end position="706"/>
    </location>
</feature>
<dbReference type="InterPro" id="IPR011527">
    <property type="entry name" value="ABC1_TM_dom"/>
</dbReference>
<keyword evidence="16" id="KW-1185">Reference proteome</keyword>
<feature type="transmembrane region" description="Helical" evidence="11">
    <location>
        <begin position="298"/>
        <end position="318"/>
    </location>
</feature>
<dbReference type="InterPro" id="IPR036640">
    <property type="entry name" value="ABC1_TM_sf"/>
</dbReference>
<organism evidence="15 16">
    <name type="scientific">Nonomuraea soli</name>
    <dbReference type="NCBI Taxonomy" id="1032476"/>
    <lineage>
        <taxon>Bacteria</taxon>
        <taxon>Bacillati</taxon>
        <taxon>Actinomycetota</taxon>
        <taxon>Actinomycetes</taxon>
        <taxon>Streptosporangiales</taxon>
        <taxon>Streptosporangiaceae</taxon>
        <taxon>Nonomuraea</taxon>
    </lineage>
</organism>
<dbReference type="EMBL" id="JACDUR010000003">
    <property type="protein sequence ID" value="MBA2891440.1"/>
    <property type="molecule type" value="Genomic_DNA"/>
</dbReference>
<keyword evidence="9 11" id="KW-0472">Membrane</keyword>
<evidence type="ECO:0000256" key="11">
    <source>
        <dbReference type="SAM" id="Phobius"/>
    </source>
</evidence>
<keyword evidence="6" id="KW-0378">Hydrolase</keyword>
<evidence type="ECO:0000259" key="12">
    <source>
        <dbReference type="PROSITE" id="PS50893"/>
    </source>
</evidence>
<reference evidence="15 16" key="1">
    <citation type="submission" date="2020-07" db="EMBL/GenBank/DDBJ databases">
        <title>Genomic Encyclopedia of Type Strains, Phase IV (KMG-IV): sequencing the most valuable type-strain genomes for metagenomic binning, comparative biology and taxonomic classification.</title>
        <authorList>
            <person name="Goeker M."/>
        </authorList>
    </citation>
    <scope>NUCLEOTIDE SEQUENCE [LARGE SCALE GENOMIC DNA]</scope>
    <source>
        <strain evidence="15 16">DSM 45533</strain>
    </source>
</reference>
<dbReference type="PANTHER" id="PTHR24221">
    <property type="entry name" value="ATP-BINDING CASSETTE SUB-FAMILY B"/>
    <property type="match status" value="1"/>
</dbReference>
<dbReference type="GO" id="GO:0016887">
    <property type="term" value="F:ATP hydrolysis activity"/>
    <property type="evidence" value="ECO:0007669"/>
    <property type="project" value="InterPro"/>
</dbReference>
<protein>
    <submittedName>
        <fullName evidence="15">ABC-type bacteriocin/lantibiotic exporter with double-glycine peptidase domain</fullName>
    </submittedName>
</protein>
<keyword evidence="6" id="KW-0788">Thiol protease</keyword>
<gene>
    <name evidence="15" type="ORF">HNR30_002781</name>
</gene>
<evidence type="ECO:0000259" key="13">
    <source>
        <dbReference type="PROSITE" id="PS50929"/>
    </source>
</evidence>
<dbReference type="SUPFAM" id="SSF52540">
    <property type="entry name" value="P-loop containing nucleoside triphosphate hydrolases"/>
    <property type="match status" value="1"/>
</dbReference>
<keyword evidence="3" id="KW-1003">Cell membrane</keyword>
<feature type="domain" description="ABC transmembrane type-1" evidence="13">
    <location>
        <begin position="164"/>
        <end position="443"/>
    </location>
</feature>
<dbReference type="Gene3D" id="1.20.1560.10">
    <property type="entry name" value="ABC transporter type 1, transmembrane domain"/>
    <property type="match status" value="1"/>
</dbReference>
<evidence type="ECO:0000256" key="2">
    <source>
        <dbReference type="ARBA" id="ARBA00022448"/>
    </source>
</evidence>
<dbReference type="InterPro" id="IPR017871">
    <property type="entry name" value="ABC_transporter-like_CS"/>
</dbReference>
<dbReference type="PANTHER" id="PTHR24221:SF606">
    <property type="entry name" value="COLICIN V SECRETION-PROCESSING ATP-BINDING PROTEIN"/>
    <property type="match status" value="1"/>
</dbReference>
<feature type="transmembrane region" description="Helical" evidence="11">
    <location>
        <begin position="159"/>
        <end position="178"/>
    </location>
</feature>
<comment type="subcellular location">
    <subcellularLocation>
        <location evidence="1">Cell membrane</location>
        <topology evidence="1">Multi-pass membrane protein</topology>
    </subcellularLocation>
</comment>
<feature type="domain" description="Peptidase C39" evidence="14">
    <location>
        <begin position="10"/>
        <end position="129"/>
    </location>
</feature>